<dbReference type="SUPFAM" id="SSF53474">
    <property type="entry name" value="alpha/beta-Hydrolases"/>
    <property type="match status" value="1"/>
</dbReference>
<evidence type="ECO:0000313" key="4">
    <source>
        <dbReference type="Proteomes" id="UP001597277"/>
    </source>
</evidence>
<dbReference type="Gene3D" id="3.40.50.1820">
    <property type="entry name" value="alpha/beta hydrolase"/>
    <property type="match status" value="1"/>
</dbReference>
<keyword evidence="4" id="KW-1185">Reference proteome</keyword>
<dbReference type="PANTHER" id="PTHR43433:SF5">
    <property type="entry name" value="AB HYDROLASE-1 DOMAIN-CONTAINING PROTEIN"/>
    <property type="match status" value="1"/>
</dbReference>
<dbReference type="PANTHER" id="PTHR43433">
    <property type="entry name" value="HYDROLASE, ALPHA/BETA FOLD FAMILY PROTEIN"/>
    <property type="match status" value="1"/>
</dbReference>
<gene>
    <name evidence="3" type="ORF">ACFSE6_10555</name>
</gene>
<dbReference type="Proteomes" id="UP001597277">
    <property type="component" value="Unassembled WGS sequence"/>
</dbReference>
<dbReference type="RefSeq" id="WP_388006254.1">
    <property type="nucleotide sequence ID" value="NZ_JBHUEE010000005.1"/>
</dbReference>
<proteinExistence type="predicted"/>
<dbReference type="Pfam" id="PF00561">
    <property type="entry name" value="Abhydrolase_1"/>
    <property type="match status" value="1"/>
</dbReference>
<evidence type="ECO:0000259" key="2">
    <source>
        <dbReference type="Pfam" id="PF00561"/>
    </source>
</evidence>
<feature type="region of interest" description="Disordered" evidence="1">
    <location>
        <begin position="126"/>
        <end position="154"/>
    </location>
</feature>
<comment type="caution">
    <text evidence="3">The sequence shown here is derived from an EMBL/GenBank/DDBJ whole genome shotgun (WGS) entry which is preliminary data.</text>
</comment>
<dbReference type="EMBL" id="JBHUEE010000005">
    <property type="protein sequence ID" value="MFD1718278.1"/>
    <property type="molecule type" value="Genomic_DNA"/>
</dbReference>
<feature type="domain" description="AB hydrolase-1" evidence="2">
    <location>
        <begin position="21"/>
        <end position="269"/>
    </location>
</feature>
<dbReference type="InterPro" id="IPR000073">
    <property type="entry name" value="AB_hydrolase_1"/>
</dbReference>
<dbReference type="InterPro" id="IPR050471">
    <property type="entry name" value="AB_hydrolase"/>
</dbReference>
<dbReference type="GO" id="GO:0016787">
    <property type="term" value="F:hydrolase activity"/>
    <property type="evidence" value="ECO:0007669"/>
    <property type="project" value="UniProtKB-KW"/>
</dbReference>
<organism evidence="3 4">
    <name type="scientific">Georgenia deserti</name>
    <dbReference type="NCBI Taxonomy" id="2093781"/>
    <lineage>
        <taxon>Bacteria</taxon>
        <taxon>Bacillati</taxon>
        <taxon>Actinomycetota</taxon>
        <taxon>Actinomycetes</taxon>
        <taxon>Micrococcales</taxon>
        <taxon>Bogoriellaceae</taxon>
        <taxon>Georgenia</taxon>
    </lineage>
</organism>
<keyword evidence="3" id="KW-0378">Hydrolase</keyword>
<dbReference type="InterPro" id="IPR029058">
    <property type="entry name" value="AB_hydrolase_fold"/>
</dbReference>
<accession>A0ABW4L3Z2</accession>
<name>A0ABW4L3Z2_9MICO</name>
<protein>
    <submittedName>
        <fullName evidence="3">Alpha/beta fold hydrolase</fullName>
    </submittedName>
</protein>
<evidence type="ECO:0000313" key="3">
    <source>
        <dbReference type="EMBL" id="MFD1718278.1"/>
    </source>
</evidence>
<evidence type="ECO:0000256" key="1">
    <source>
        <dbReference type="SAM" id="MobiDB-lite"/>
    </source>
</evidence>
<reference evidence="4" key="1">
    <citation type="journal article" date="2019" name="Int. J. Syst. Evol. Microbiol.">
        <title>The Global Catalogue of Microorganisms (GCM) 10K type strain sequencing project: providing services to taxonomists for standard genome sequencing and annotation.</title>
        <authorList>
            <consortium name="The Broad Institute Genomics Platform"/>
            <consortium name="The Broad Institute Genome Sequencing Center for Infectious Disease"/>
            <person name="Wu L."/>
            <person name="Ma J."/>
        </authorList>
    </citation>
    <scope>NUCLEOTIDE SEQUENCE [LARGE SCALE GENOMIC DNA]</scope>
    <source>
        <strain evidence="4">JCM 17130</strain>
    </source>
</reference>
<sequence>MPHVTSPDGTPLAYEIHGSGPPVVLVAGALGGRDTWSDLVRHLDGVTAVPYDRRARGHSGDSSVRDGRVPVAGAVDRELADLSALITEVGGQATLVGYSSGSQLTVLAALADPRVRGLVLYEPPFSDADEHERGTSGVRGGGDMGPDADEHEHTPMPDLLADLIARRRRDDAVRVFLAEVVGLPAEMVAGIAGSPDFPAMTRDAGSLVYDAALQAAHPTVTPMANRIRVPTAVVRGRDTWPFLRTAAEATAGAIPGAELRVIDGADHGMVPEAFAPEVDHLLGRVREAS</sequence>